<dbReference type="AlphaFoldDB" id="A5BEM1"/>
<protein>
    <submittedName>
        <fullName evidence="1">Uncharacterized protein</fullName>
    </submittedName>
</protein>
<organism evidence="1">
    <name type="scientific">Vitis vinifera</name>
    <name type="common">Grape</name>
    <dbReference type="NCBI Taxonomy" id="29760"/>
    <lineage>
        <taxon>Eukaryota</taxon>
        <taxon>Viridiplantae</taxon>
        <taxon>Streptophyta</taxon>
        <taxon>Embryophyta</taxon>
        <taxon>Tracheophyta</taxon>
        <taxon>Spermatophyta</taxon>
        <taxon>Magnoliopsida</taxon>
        <taxon>eudicotyledons</taxon>
        <taxon>Gunneridae</taxon>
        <taxon>Pentapetalae</taxon>
        <taxon>rosids</taxon>
        <taxon>Vitales</taxon>
        <taxon>Vitaceae</taxon>
        <taxon>Viteae</taxon>
        <taxon>Vitis</taxon>
    </lineage>
</organism>
<gene>
    <name evidence="1" type="ORF">VITISV_024802</name>
</gene>
<sequence>MPSTFTDSQKEHMIHIISRLFKTICEELHFLLVPTRGLPLTSDSVAGVEKYGSSLLMGYGFLHPYSSH</sequence>
<dbReference type="EMBL" id="AM456846">
    <property type="protein sequence ID" value="CAN67839.1"/>
    <property type="molecule type" value="Genomic_DNA"/>
</dbReference>
<name>A5BEM1_VITVI</name>
<feature type="non-terminal residue" evidence="1">
    <location>
        <position position="68"/>
    </location>
</feature>
<reference evidence="1" key="1">
    <citation type="journal article" date="2007" name="PLoS ONE">
        <title>The first genome sequence of an elite grapevine cultivar (Pinot noir Vitis vinifera L.): coping with a highly heterozygous genome.</title>
        <authorList>
            <person name="Velasco R."/>
            <person name="Zharkikh A."/>
            <person name="Troggio M."/>
            <person name="Cartwright D.A."/>
            <person name="Cestaro A."/>
            <person name="Pruss D."/>
            <person name="Pindo M."/>
            <person name="FitzGerald L.M."/>
            <person name="Vezzulli S."/>
            <person name="Reid J."/>
            <person name="Malacarne G."/>
            <person name="Iliev D."/>
            <person name="Coppola G."/>
            <person name="Wardell B."/>
            <person name="Micheletti D."/>
            <person name="Macalma T."/>
            <person name="Facci M."/>
            <person name="Mitchell J.T."/>
            <person name="Perazzolli M."/>
            <person name="Eldredge G."/>
            <person name="Gatto P."/>
            <person name="Oyzerski R."/>
            <person name="Moretto M."/>
            <person name="Gutin N."/>
            <person name="Stefanini M."/>
            <person name="Chen Y."/>
            <person name="Segala C."/>
            <person name="Davenport C."/>
            <person name="Dematte L."/>
            <person name="Mraz A."/>
            <person name="Battilana J."/>
            <person name="Stormo K."/>
            <person name="Costa F."/>
            <person name="Tao Q."/>
            <person name="Si-Ammour A."/>
            <person name="Harkins T."/>
            <person name="Lackey A."/>
            <person name="Perbost C."/>
            <person name="Taillon B."/>
            <person name="Stella A."/>
            <person name="Solovyev V."/>
            <person name="Fawcett J.A."/>
            <person name="Sterck L."/>
            <person name="Vandepoele K."/>
            <person name="Grando S.M."/>
            <person name="Toppo S."/>
            <person name="Moser C."/>
            <person name="Lanchbury J."/>
            <person name="Bogden R."/>
            <person name="Skolnick M."/>
            <person name="Sgaramella V."/>
            <person name="Bhatnagar S.K."/>
            <person name="Fontana P."/>
            <person name="Gutin A."/>
            <person name="Van de Peer Y."/>
            <person name="Salamini F."/>
            <person name="Viola R."/>
        </authorList>
    </citation>
    <scope>NUCLEOTIDE SEQUENCE</scope>
</reference>
<evidence type="ECO:0000313" key="1">
    <source>
        <dbReference type="EMBL" id="CAN67839.1"/>
    </source>
</evidence>
<accession>A5BEM1</accession>
<proteinExistence type="predicted"/>
<feature type="non-terminal residue" evidence="1">
    <location>
        <position position="1"/>
    </location>
</feature>